<organism evidence="1 2">
    <name type="scientific">Halobacillus litoralis</name>
    <dbReference type="NCBI Taxonomy" id="45668"/>
    <lineage>
        <taxon>Bacteria</taxon>
        <taxon>Bacillati</taxon>
        <taxon>Bacillota</taxon>
        <taxon>Bacilli</taxon>
        <taxon>Bacillales</taxon>
        <taxon>Bacillaceae</taxon>
        <taxon>Halobacillus</taxon>
    </lineage>
</organism>
<dbReference type="RefSeq" id="WP_160835451.1">
    <property type="nucleotide sequence ID" value="NZ_WMET01000001.1"/>
</dbReference>
<proteinExistence type="predicted"/>
<evidence type="ECO:0000313" key="2">
    <source>
        <dbReference type="Proteomes" id="UP000460949"/>
    </source>
</evidence>
<dbReference type="EMBL" id="WMET01000001">
    <property type="protein sequence ID" value="MYL19024.1"/>
    <property type="molecule type" value="Genomic_DNA"/>
</dbReference>
<gene>
    <name evidence="1" type="ORF">GLW04_03925</name>
</gene>
<name>A0A845DZZ7_9BACI</name>
<accession>A0A845DZZ7</accession>
<sequence length="91" mass="10668">MAEEDVQRFIKQWLVEKLKQKKSARRADDQSFIFLEEDSLKLLFLYLLQRQEEGGTVEKTADFVEVESMMEELLIQLEEVSALLDNENGDV</sequence>
<protein>
    <submittedName>
        <fullName evidence="1">Uncharacterized protein</fullName>
    </submittedName>
</protein>
<comment type="caution">
    <text evidence="1">The sequence shown here is derived from an EMBL/GenBank/DDBJ whole genome shotgun (WGS) entry which is preliminary data.</text>
</comment>
<dbReference type="Proteomes" id="UP000460949">
    <property type="component" value="Unassembled WGS sequence"/>
</dbReference>
<reference evidence="1 2" key="1">
    <citation type="submission" date="2019-11" db="EMBL/GenBank/DDBJ databases">
        <title>Genome sequences of 17 halophilic strains isolated from different environments.</title>
        <authorList>
            <person name="Furrow R.E."/>
        </authorList>
    </citation>
    <scope>NUCLEOTIDE SEQUENCE [LARGE SCALE GENOMIC DNA]</scope>
    <source>
        <strain evidence="1 2">22511_23_Filter</strain>
    </source>
</reference>
<evidence type="ECO:0000313" key="1">
    <source>
        <dbReference type="EMBL" id="MYL19024.1"/>
    </source>
</evidence>
<dbReference type="AlphaFoldDB" id="A0A845DZZ7"/>